<dbReference type="RefSeq" id="XP_009829671.1">
    <property type="nucleotide sequence ID" value="XM_009831369.1"/>
</dbReference>
<dbReference type="EMBL" id="KI913125">
    <property type="protein sequence ID" value="ETV80724.1"/>
    <property type="molecule type" value="Genomic_DNA"/>
</dbReference>
<sequence length="293" mass="32077">MLARTVARRTPAMASLTRSRMVPPTSMMNAVLAPQQYMLRSPTIPQLLKPLAIVPSRRYYSSNNFDDWRRNTSLADKIKTGAVVVAGLGVFTLVSSAAFGLFITGALGLGAYSLYQSFRHRGAFRALQQQHPFSSPDSPFGSIFHQLSKRQRGASRGMPLVATGLMTGLLRVFGGIFKQSWNRVVAVQTHVEATLQKHPSIRSQLGSNMSVSSPDQVTEQTVNGVGRLDARFPIVGGRHRAYVVVSASIDATSNRLTYHKLTYVNASTGETRDLLQEGGKASVVLDAEYREIH</sequence>
<evidence type="ECO:0000256" key="1">
    <source>
        <dbReference type="SAM" id="Phobius"/>
    </source>
</evidence>
<keyword evidence="1" id="KW-0812">Transmembrane</keyword>
<evidence type="ECO:0000313" key="2">
    <source>
        <dbReference type="EMBL" id="ETV80724.1"/>
    </source>
</evidence>
<protein>
    <submittedName>
        <fullName evidence="2">Uncharacterized protein</fullName>
    </submittedName>
</protein>
<dbReference type="GeneID" id="20808219"/>
<name>W4GNY7_APHAT</name>
<dbReference type="AlphaFoldDB" id="W4GNY7"/>
<gene>
    <name evidence="2" type="ORF">H257_06223</name>
</gene>
<dbReference type="OrthoDB" id="167208at2759"/>
<dbReference type="VEuPathDB" id="FungiDB:H257_06223"/>
<keyword evidence="1" id="KW-1133">Transmembrane helix</keyword>
<accession>W4GNY7</accession>
<feature type="transmembrane region" description="Helical" evidence="1">
    <location>
        <begin position="82"/>
        <end position="115"/>
    </location>
</feature>
<organism evidence="2">
    <name type="scientific">Aphanomyces astaci</name>
    <name type="common">Crayfish plague agent</name>
    <dbReference type="NCBI Taxonomy" id="112090"/>
    <lineage>
        <taxon>Eukaryota</taxon>
        <taxon>Sar</taxon>
        <taxon>Stramenopiles</taxon>
        <taxon>Oomycota</taxon>
        <taxon>Saprolegniomycetes</taxon>
        <taxon>Saprolegniales</taxon>
        <taxon>Verrucalvaceae</taxon>
        <taxon>Aphanomyces</taxon>
    </lineage>
</organism>
<keyword evidence="1" id="KW-0472">Membrane</keyword>
<reference evidence="2" key="1">
    <citation type="submission" date="2013-12" db="EMBL/GenBank/DDBJ databases">
        <title>The Genome Sequence of Aphanomyces astaci APO3.</title>
        <authorList>
            <consortium name="The Broad Institute Genomics Platform"/>
            <person name="Russ C."/>
            <person name="Tyler B."/>
            <person name="van West P."/>
            <person name="Dieguez-Uribeondo J."/>
            <person name="Young S.K."/>
            <person name="Zeng Q."/>
            <person name="Gargeya S."/>
            <person name="Fitzgerald M."/>
            <person name="Abouelleil A."/>
            <person name="Alvarado L."/>
            <person name="Chapman S.B."/>
            <person name="Gainer-Dewar J."/>
            <person name="Goldberg J."/>
            <person name="Griggs A."/>
            <person name="Gujja S."/>
            <person name="Hansen M."/>
            <person name="Howarth C."/>
            <person name="Imamovic A."/>
            <person name="Ireland A."/>
            <person name="Larimer J."/>
            <person name="McCowan C."/>
            <person name="Murphy C."/>
            <person name="Pearson M."/>
            <person name="Poon T.W."/>
            <person name="Priest M."/>
            <person name="Roberts A."/>
            <person name="Saif S."/>
            <person name="Shea T."/>
            <person name="Sykes S."/>
            <person name="Wortman J."/>
            <person name="Nusbaum C."/>
            <person name="Birren B."/>
        </authorList>
    </citation>
    <scope>NUCLEOTIDE SEQUENCE [LARGE SCALE GENOMIC DNA]</scope>
    <source>
        <strain evidence="2">APO3</strain>
    </source>
</reference>
<proteinExistence type="predicted"/>